<keyword evidence="5 10" id="KW-0680">Restriction system</keyword>
<accession>A0ABM7C9Y0</accession>
<keyword evidence="3" id="KW-0540">Nuclease</keyword>
<dbReference type="Pfam" id="PF04313">
    <property type="entry name" value="HSDR_N"/>
    <property type="match status" value="1"/>
</dbReference>
<dbReference type="InterPro" id="IPR040980">
    <property type="entry name" value="SWI2_SNF2"/>
</dbReference>
<keyword evidence="6 12" id="KW-0255">Endonuclease</keyword>
<evidence type="ECO:0000256" key="6">
    <source>
        <dbReference type="ARBA" id="ARBA00022759"/>
    </source>
</evidence>
<evidence type="ECO:0000313" key="13">
    <source>
        <dbReference type="Proteomes" id="UP000274483"/>
    </source>
</evidence>
<dbReference type="SUPFAM" id="SSF52540">
    <property type="entry name" value="P-loop containing nucleoside triphosphate hydrolases"/>
    <property type="match status" value="1"/>
</dbReference>
<dbReference type="CDD" id="cd18800">
    <property type="entry name" value="SF2_C_EcoR124I-like"/>
    <property type="match status" value="1"/>
</dbReference>
<dbReference type="Gene3D" id="3.40.50.300">
    <property type="entry name" value="P-loop containing nucleotide triphosphate hydrolases"/>
    <property type="match status" value="3"/>
</dbReference>
<keyword evidence="9 10" id="KW-0238">DNA-binding</keyword>
<dbReference type="Gene3D" id="3.90.1570.50">
    <property type="match status" value="1"/>
</dbReference>
<dbReference type="EC" id="3.1.21.3" evidence="10"/>
<evidence type="ECO:0000256" key="1">
    <source>
        <dbReference type="ARBA" id="ARBA00000851"/>
    </source>
</evidence>
<name>A0ABM7C9Y0_9FLAO</name>
<dbReference type="Pfam" id="PF18766">
    <property type="entry name" value="SWI2_SNF2"/>
    <property type="match status" value="1"/>
</dbReference>
<dbReference type="SMART" id="SM00487">
    <property type="entry name" value="DEXDc"/>
    <property type="match status" value="1"/>
</dbReference>
<comment type="subunit">
    <text evidence="10">The type I restriction/modification system is composed of three polypeptides R, M and S.</text>
</comment>
<keyword evidence="4 10" id="KW-0547">Nucleotide-binding</keyword>
<evidence type="ECO:0000256" key="3">
    <source>
        <dbReference type="ARBA" id="ARBA00022722"/>
    </source>
</evidence>
<sequence length="1052" mass="118741">MAAVISEDHIEQIIIQEFIDLGYHYLNGVDISPEGLYKEREYNEVVLKNRLQEAIAKHNPTIPAEAQEEALRKVLRSDSPELFQNNYNFHKYLTDGVEVEFRKGDRIAGDKVWLVDYDNPHNNEFLVINQFTVIEGNVNKRPDVILFVNGLPLVVIELKNAADENADVKAAFNQLQTYKQTIPSLFQYNALLVASDGWDALYGSLTSPKQFFVPWKSIDGELVADVNIPQMEVMAKGMLNKQVILDLIRHFTVFHQNKEQLTKIVPRYHQYFAVNKAVEATKKATAVNGDQRAGVIWHTQGSGKSLSMAFYAGKLVLQLQNPTLIILTDRNDLDDQLFDTFSLSQDLLRQTPVQAENRDHLKSLLSVGSGGIVFTTIQKFLPEIEQKIDLGNGKFKNIKGQFDELSDRRNIVVIADEAHRSQYDFIDGFAKHMRDALPNASFIGFTGTPIENTDKNTQAVFGDYIDVYDIQQAVEDGATVRIFYENRLAKIALKEEKKYQIDEQLNLVAEEMADYGETAEGISHDMESKKAKWARLEAIVGHPDRLKLIATDIVKHFEERNAVLDGKGMIVCMSRRIAVELYDEIIKIRPDWHSDDDNEGAIKVVMTGSSSDPLPFQPHVRNKAKRKALGERLKDPKDGLKLAIVRDMWLTGFDAPSLHTLYIDKPMKGHNLMQAIARVNRVYKDKEGGLVVDYIGIATDLKKALSVYTESGGKGKPAFDQEEAAAVMMSKYEIVAQMFSEQPKDHTESKGFNYQSFFTMTPKEKLYFPIQAANYILGLEDGKARYTNAVTALSKAFAISVPHPSTMEIRDEVGLFQAIKSRIVKVTQSSKKGKSDEEIETAIKQILNDAVVADEVIDIFDAAGIKKPDISILSDEFLAEVRGMKHKNLAFELLKKLLNDEVKTRQRTNIVQSKKFSEMIENAVRNYQNNLITSAEVIQELINLAKDLKEADRKGEDLGLDFREFAFYSALEVNDSAVAILGDDILRHIARELVDTVRSNSSIDWTVRENVQAKMRIAVKKILRKHGYPPDLELKATETVLEQAKLLASAMS</sequence>
<dbReference type="InterPro" id="IPR004473">
    <property type="entry name" value="Restrct_endonuc_typeI_HsdR"/>
</dbReference>
<dbReference type="GO" id="GO:0004519">
    <property type="term" value="F:endonuclease activity"/>
    <property type="evidence" value="ECO:0007669"/>
    <property type="project" value="UniProtKB-KW"/>
</dbReference>
<keyword evidence="7 10" id="KW-0378">Hydrolase</keyword>
<dbReference type="NCBIfam" id="TIGR00348">
    <property type="entry name" value="hsdR"/>
    <property type="match status" value="1"/>
</dbReference>
<reference evidence="12 13" key="1">
    <citation type="submission" date="2018-11" db="EMBL/GenBank/DDBJ databases">
        <title>Proposal to divide the Flavobacteriaceae and reorganize its genera based on Amino Acid Identity values calculated from whole genome sequences.</title>
        <authorList>
            <person name="Nicholson A.C."/>
            <person name="Gulvik C.A."/>
            <person name="Whitney A.M."/>
            <person name="Humrighouse B.W."/>
            <person name="Bell M."/>
            <person name="Holmes B."/>
            <person name="Steigerwalt A.G."/>
            <person name="Villarma A."/>
            <person name="Sheth M."/>
            <person name="Batra D."/>
            <person name="Pryor J."/>
            <person name="Bernardet J.-F."/>
            <person name="Hugo C."/>
            <person name="Kampfer P."/>
            <person name="Newman J.D."/>
            <person name="McQuiston J.R."/>
        </authorList>
    </citation>
    <scope>NUCLEOTIDE SEQUENCE [LARGE SCALE GENOMIC DNA]</scope>
    <source>
        <strain evidence="12 13">H3001</strain>
    </source>
</reference>
<feature type="domain" description="Helicase ATP-binding" evidence="11">
    <location>
        <begin position="285"/>
        <end position="467"/>
    </location>
</feature>
<evidence type="ECO:0000256" key="9">
    <source>
        <dbReference type="ARBA" id="ARBA00023125"/>
    </source>
</evidence>
<dbReference type="Pfam" id="PF11867">
    <property type="entry name" value="T1RH-like_C"/>
    <property type="match status" value="1"/>
</dbReference>
<dbReference type="InterPro" id="IPR007409">
    <property type="entry name" value="Restrct_endonuc_type1_HsdR_N"/>
</dbReference>
<comment type="catalytic activity">
    <reaction evidence="1 10">
        <text>Endonucleolytic cleavage of DNA to give random double-stranded fragments with terminal 5'-phosphates, ATP is simultaneously hydrolyzed.</text>
        <dbReference type="EC" id="3.1.21.3"/>
    </reaction>
</comment>
<dbReference type="InterPro" id="IPR014001">
    <property type="entry name" value="Helicase_ATP-bd"/>
</dbReference>
<dbReference type="CDD" id="cd22332">
    <property type="entry name" value="HsdR_N"/>
    <property type="match status" value="1"/>
</dbReference>
<dbReference type="RefSeq" id="WP_124758182.1">
    <property type="nucleotide sequence ID" value="NZ_CBCRWA010000001.1"/>
</dbReference>
<evidence type="ECO:0000256" key="10">
    <source>
        <dbReference type="RuleBase" id="RU364115"/>
    </source>
</evidence>
<comment type="function">
    <text evidence="10">Subunit R is required for both nuclease and ATPase activities, but not for modification.</text>
</comment>
<evidence type="ECO:0000259" key="11">
    <source>
        <dbReference type="PROSITE" id="PS51192"/>
    </source>
</evidence>
<dbReference type="CDD" id="cd18030">
    <property type="entry name" value="DEXHc_RE_I_HsdR"/>
    <property type="match status" value="1"/>
</dbReference>
<evidence type="ECO:0000256" key="2">
    <source>
        <dbReference type="ARBA" id="ARBA00008598"/>
    </source>
</evidence>
<proteinExistence type="inferred from homology"/>
<dbReference type="Proteomes" id="UP000274483">
    <property type="component" value="Chromosome"/>
</dbReference>
<evidence type="ECO:0000256" key="8">
    <source>
        <dbReference type="ARBA" id="ARBA00022840"/>
    </source>
</evidence>
<dbReference type="InterPro" id="IPR055180">
    <property type="entry name" value="HsdR_RecA-like_helicase_dom_2"/>
</dbReference>
<evidence type="ECO:0000313" key="12">
    <source>
        <dbReference type="EMBL" id="AZI67820.1"/>
    </source>
</evidence>
<dbReference type="PANTHER" id="PTHR30195:SF15">
    <property type="entry name" value="TYPE I RESTRICTION ENZYME HINDI ENDONUCLEASE SUBUNIT"/>
    <property type="match status" value="1"/>
</dbReference>
<evidence type="ECO:0000256" key="5">
    <source>
        <dbReference type="ARBA" id="ARBA00022747"/>
    </source>
</evidence>
<dbReference type="PANTHER" id="PTHR30195">
    <property type="entry name" value="TYPE I SITE-SPECIFIC DEOXYRIBONUCLEASE PROTEIN SUBUNIT M AND R"/>
    <property type="match status" value="1"/>
</dbReference>
<dbReference type="InterPro" id="IPR027417">
    <property type="entry name" value="P-loop_NTPase"/>
</dbReference>
<dbReference type="PROSITE" id="PS51192">
    <property type="entry name" value="HELICASE_ATP_BIND_1"/>
    <property type="match status" value="1"/>
</dbReference>
<gene>
    <name evidence="12" type="ORF">EIB71_09150</name>
</gene>
<dbReference type="Pfam" id="PF22679">
    <property type="entry name" value="T1R_D3-like"/>
    <property type="match status" value="1"/>
</dbReference>
<organism evidence="12 13">
    <name type="scientific">Kaistella daneshvariae</name>
    <dbReference type="NCBI Taxonomy" id="2487074"/>
    <lineage>
        <taxon>Bacteria</taxon>
        <taxon>Pseudomonadati</taxon>
        <taxon>Bacteroidota</taxon>
        <taxon>Flavobacteriia</taxon>
        <taxon>Flavobacteriales</taxon>
        <taxon>Weeksellaceae</taxon>
        <taxon>Chryseobacterium group</taxon>
        <taxon>Kaistella</taxon>
    </lineage>
</organism>
<dbReference type="InterPro" id="IPR051268">
    <property type="entry name" value="Type-I_R_enzyme_R_subunit"/>
</dbReference>
<evidence type="ECO:0000256" key="4">
    <source>
        <dbReference type="ARBA" id="ARBA00022741"/>
    </source>
</evidence>
<dbReference type="InterPro" id="IPR021810">
    <property type="entry name" value="T1RH-like_C"/>
</dbReference>
<keyword evidence="8 10" id="KW-0067">ATP-binding</keyword>
<dbReference type="EMBL" id="CP034158">
    <property type="protein sequence ID" value="AZI67820.1"/>
    <property type="molecule type" value="Genomic_DNA"/>
</dbReference>
<comment type="similarity">
    <text evidence="2 10">Belongs to the HsdR family.</text>
</comment>
<protein>
    <recommendedName>
        <fullName evidence="10">Type I restriction enzyme endonuclease subunit</fullName>
        <shortName evidence="10">R protein</shortName>
        <ecNumber evidence="10">3.1.21.3</ecNumber>
    </recommendedName>
</protein>
<evidence type="ECO:0000256" key="7">
    <source>
        <dbReference type="ARBA" id="ARBA00022801"/>
    </source>
</evidence>
<keyword evidence="13" id="KW-1185">Reference proteome</keyword>